<dbReference type="GO" id="GO:0042709">
    <property type="term" value="C:succinate-CoA ligase complex"/>
    <property type="evidence" value="ECO:0007669"/>
    <property type="project" value="TreeGrafter"/>
</dbReference>
<protein>
    <recommendedName>
        <fullName evidence="3">ATP-grasp fold succinyl-CoA synthetase-type domain-containing protein</fullName>
    </recommendedName>
</protein>
<keyword evidence="2" id="KW-0067">ATP-binding</keyword>
<name>A0A7R9M1D1_9ACAR</name>
<dbReference type="EMBL" id="OC914228">
    <property type="protein sequence ID" value="CAD7651768.1"/>
    <property type="molecule type" value="Genomic_DNA"/>
</dbReference>
<dbReference type="PANTHER" id="PTHR11815">
    <property type="entry name" value="SUCCINYL-COA SYNTHETASE BETA CHAIN"/>
    <property type="match status" value="1"/>
</dbReference>
<dbReference type="GO" id="GO:0006099">
    <property type="term" value="P:tricarboxylic acid cycle"/>
    <property type="evidence" value="ECO:0007669"/>
    <property type="project" value="UniProtKB-UniPathway"/>
</dbReference>
<feature type="domain" description="ATP-grasp fold succinyl-CoA synthetase-type" evidence="3">
    <location>
        <begin position="2"/>
        <end position="127"/>
    </location>
</feature>
<keyword evidence="5" id="KW-1185">Reference proteome</keyword>
<dbReference type="SUPFAM" id="SSF56059">
    <property type="entry name" value="Glutathione synthetase ATP-binding domain-like"/>
    <property type="match status" value="1"/>
</dbReference>
<dbReference type="EMBL" id="CAJPIZ010059653">
    <property type="protein sequence ID" value="CAG2123573.1"/>
    <property type="molecule type" value="Genomic_DNA"/>
</dbReference>
<dbReference type="Gene3D" id="3.30.1490.20">
    <property type="entry name" value="ATP-grasp fold, A domain"/>
    <property type="match status" value="1"/>
</dbReference>
<dbReference type="PANTHER" id="PTHR11815:SF1">
    <property type="entry name" value="SUCCINATE--COA LIGASE [ADP-FORMING] SUBUNIT BETA, MITOCHONDRIAL"/>
    <property type="match status" value="1"/>
</dbReference>
<dbReference type="GO" id="GO:0005524">
    <property type="term" value="F:ATP binding"/>
    <property type="evidence" value="ECO:0007669"/>
    <property type="project" value="UniProtKB-KW"/>
</dbReference>
<proteinExistence type="predicted"/>
<evidence type="ECO:0000313" key="5">
    <source>
        <dbReference type="Proteomes" id="UP000759131"/>
    </source>
</evidence>
<dbReference type="FunFam" id="3.30.1490.20:FF:000004">
    <property type="entry name" value="Succinate--CoA ligase [ADP-forming] subunit beta, mitochondrial"/>
    <property type="match status" value="1"/>
</dbReference>
<dbReference type="AlphaFoldDB" id="A0A7R9M1D1"/>
<evidence type="ECO:0000313" key="4">
    <source>
        <dbReference type="EMBL" id="CAD7651768.1"/>
    </source>
</evidence>
<dbReference type="GO" id="GO:0004775">
    <property type="term" value="F:succinate-CoA ligase (ADP-forming) activity"/>
    <property type="evidence" value="ECO:0007669"/>
    <property type="project" value="TreeGrafter"/>
</dbReference>
<dbReference type="Proteomes" id="UP000759131">
    <property type="component" value="Unassembled WGS sequence"/>
</dbReference>
<feature type="non-terminal residue" evidence="4">
    <location>
        <position position="1"/>
    </location>
</feature>
<evidence type="ECO:0000256" key="1">
    <source>
        <dbReference type="ARBA" id="ARBA00022532"/>
    </source>
</evidence>
<dbReference type="GO" id="GO:0006104">
    <property type="term" value="P:succinyl-CoA metabolic process"/>
    <property type="evidence" value="ECO:0007669"/>
    <property type="project" value="TreeGrafter"/>
</dbReference>
<evidence type="ECO:0000256" key="2">
    <source>
        <dbReference type="ARBA" id="ARBA00022840"/>
    </source>
</evidence>
<organism evidence="4">
    <name type="scientific">Medioppia subpectinata</name>
    <dbReference type="NCBI Taxonomy" id="1979941"/>
    <lineage>
        <taxon>Eukaryota</taxon>
        <taxon>Metazoa</taxon>
        <taxon>Ecdysozoa</taxon>
        <taxon>Arthropoda</taxon>
        <taxon>Chelicerata</taxon>
        <taxon>Arachnida</taxon>
        <taxon>Acari</taxon>
        <taxon>Acariformes</taxon>
        <taxon>Sarcoptiformes</taxon>
        <taxon>Oribatida</taxon>
        <taxon>Brachypylina</taxon>
        <taxon>Oppioidea</taxon>
        <taxon>Oppiidae</taxon>
        <taxon>Medioppia</taxon>
    </lineage>
</organism>
<gene>
    <name evidence="4" type="ORF">OSB1V03_LOCUS23518</name>
</gene>
<dbReference type="InterPro" id="IPR013815">
    <property type="entry name" value="ATP_grasp_subdomain_1"/>
</dbReference>
<accession>A0A7R9M1D1</accession>
<dbReference type="InterPro" id="IPR013650">
    <property type="entry name" value="ATP-grasp_succ-CoA_synth-type"/>
</dbReference>
<reference evidence="4" key="1">
    <citation type="submission" date="2020-11" db="EMBL/GenBank/DDBJ databases">
        <authorList>
            <person name="Tran Van P."/>
        </authorList>
    </citation>
    <scope>NUCLEOTIDE SEQUENCE</scope>
</reference>
<dbReference type="UniPathway" id="UPA00223">
    <property type="reaction ID" value="UER00999"/>
</dbReference>
<sequence length="127" mass="13805">MDVLRSGGVNVPQFGVARTAQEAMEVARKLSSSDFVVKAQVLAGGRGRGHFSSGLKGGVKLVYSTEEVHDVARKMLGHTLVTAQTGDKGIQCSEVMIVERVFPRREYYFALMMERAFNGPVIIASSQ</sequence>
<dbReference type="OrthoDB" id="1552at2759"/>
<evidence type="ECO:0000259" key="3">
    <source>
        <dbReference type="Pfam" id="PF08442"/>
    </source>
</evidence>
<dbReference type="GO" id="GO:0005739">
    <property type="term" value="C:mitochondrion"/>
    <property type="evidence" value="ECO:0007669"/>
    <property type="project" value="TreeGrafter"/>
</dbReference>
<dbReference type="Pfam" id="PF08442">
    <property type="entry name" value="ATP-grasp_2"/>
    <property type="match status" value="1"/>
</dbReference>
<keyword evidence="1" id="KW-0816">Tricarboxylic acid cycle</keyword>
<keyword evidence="2" id="KW-0547">Nucleotide-binding</keyword>